<reference evidence="2 3" key="1">
    <citation type="submission" date="2023-11" db="EMBL/GenBank/DDBJ databases">
        <authorList>
            <person name="Hedman E."/>
            <person name="Englund M."/>
            <person name="Stromberg M."/>
            <person name="Nyberg Akerstrom W."/>
            <person name="Nylinder S."/>
            <person name="Jareborg N."/>
            <person name="Kallberg Y."/>
            <person name="Kronander E."/>
        </authorList>
    </citation>
    <scope>NUCLEOTIDE SEQUENCE [LARGE SCALE GENOMIC DNA]</scope>
</reference>
<comment type="caution">
    <text evidence="2">The sequence shown here is derived from an EMBL/GenBank/DDBJ whole genome shotgun (WGS) entry which is preliminary data.</text>
</comment>
<proteinExistence type="predicted"/>
<dbReference type="AlphaFoldDB" id="A0AAV1M623"/>
<feature type="compositionally biased region" description="Basic and acidic residues" evidence="1">
    <location>
        <begin position="40"/>
        <end position="57"/>
    </location>
</feature>
<dbReference type="Proteomes" id="UP001314205">
    <property type="component" value="Unassembled WGS sequence"/>
</dbReference>
<protein>
    <recommendedName>
        <fullName evidence="4">Ribosomal protein S17</fullName>
    </recommendedName>
</protein>
<evidence type="ECO:0000313" key="3">
    <source>
        <dbReference type="Proteomes" id="UP001314205"/>
    </source>
</evidence>
<gene>
    <name evidence="2" type="ORF">PARMNEM_LOCUS21517</name>
</gene>
<evidence type="ECO:0000256" key="1">
    <source>
        <dbReference type="SAM" id="MobiDB-lite"/>
    </source>
</evidence>
<name>A0AAV1M623_9NEOP</name>
<sequence>MYVVFVPRSLSKTVHRGQVRFAFRNFYTTNITHIKKKREREREGEREREKERETDRHTDKKIKNVFSNVIITPLSLI</sequence>
<evidence type="ECO:0000313" key="2">
    <source>
        <dbReference type="EMBL" id="CAK1603103.1"/>
    </source>
</evidence>
<dbReference type="EMBL" id="CAVLGL010000148">
    <property type="protein sequence ID" value="CAK1603103.1"/>
    <property type="molecule type" value="Genomic_DNA"/>
</dbReference>
<evidence type="ECO:0008006" key="4">
    <source>
        <dbReference type="Google" id="ProtNLM"/>
    </source>
</evidence>
<organism evidence="2 3">
    <name type="scientific">Parnassius mnemosyne</name>
    <name type="common">clouded apollo</name>
    <dbReference type="NCBI Taxonomy" id="213953"/>
    <lineage>
        <taxon>Eukaryota</taxon>
        <taxon>Metazoa</taxon>
        <taxon>Ecdysozoa</taxon>
        <taxon>Arthropoda</taxon>
        <taxon>Hexapoda</taxon>
        <taxon>Insecta</taxon>
        <taxon>Pterygota</taxon>
        <taxon>Neoptera</taxon>
        <taxon>Endopterygota</taxon>
        <taxon>Lepidoptera</taxon>
        <taxon>Glossata</taxon>
        <taxon>Ditrysia</taxon>
        <taxon>Papilionoidea</taxon>
        <taxon>Papilionidae</taxon>
        <taxon>Parnassiinae</taxon>
        <taxon>Parnassini</taxon>
        <taxon>Parnassius</taxon>
        <taxon>Driopa</taxon>
    </lineage>
</organism>
<keyword evidence="3" id="KW-1185">Reference proteome</keyword>
<feature type="region of interest" description="Disordered" evidence="1">
    <location>
        <begin position="35"/>
        <end position="57"/>
    </location>
</feature>
<accession>A0AAV1M623</accession>